<dbReference type="AlphaFoldDB" id="A0A0M3KAH0"/>
<feature type="compositionally biased region" description="Polar residues" evidence="1">
    <location>
        <begin position="1"/>
        <end position="46"/>
    </location>
</feature>
<evidence type="ECO:0000313" key="2">
    <source>
        <dbReference type="EMBL" id="VDK60231.1"/>
    </source>
</evidence>
<feature type="region of interest" description="Disordered" evidence="1">
    <location>
        <begin position="1"/>
        <end position="54"/>
    </location>
</feature>
<proteinExistence type="predicted"/>
<evidence type="ECO:0000313" key="3">
    <source>
        <dbReference type="Proteomes" id="UP000267096"/>
    </source>
</evidence>
<gene>
    <name evidence="2" type="ORF">ASIM_LOCUS17368</name>
</gene>
<dbReference type="WBParaSite" id="ASIM_0001796601-mRNA-1">
    <property type="protein sequence ID" value="ASIM_0001796601-mRNA-1"/>
    <property type="gene ID" value="ASIM_0001796601"/>
</dbReference>
<evidence type="ECO:0000256" key="1">
    <source>
        <dbReference type="SAM" id="MobiDB-lite"/>
    </source>
</evidence>
<dbReference type="Proteomes" id="UP000267096">
    <property type="component" value="Unassembled WGS sequence"/>
</dbReference>
<reference evidence="2 3" key="2">
    <citation type="submission" date="2018-11" db="EMBL/GenBank/DDBJ databases">
        <authorList>
            <consortium name="Pathogen Informatics"/>
        </authorList>
    </citation>
    <scope>NUCLEOTIDE SEQUENCE [LARGE SCALE GENOMIC DNA]</scope>
</reference>
<reference evidence="4" key="1">
    <citation type="submission" date="2017-02" db="UniProtKB">
        <authorList>
            <consortium name="WormBaseParasite"/>
        </authorList>
    </citation>
    <scope>IDENTIFICATION</scope>
</reference>
<name>A0A0M3KAH0_ANISI</name>
<accession>A0A0M3KAH0</accession>
<sequence length="54" mass="5624">MSDLSKSQDNPSQSATSSLQTSILRASAQQRPLTESQHSALLSSGSVPPGNALR</sequence>
<organism evidence="4">
    <name type="scientific">Anisakis simplex</name>
    <name type="common">Herring worm</name>
    <dbReference type="NCBI Taxonomy" id="6269"/>
    <lineage>
        <taxon>Eukaryota</taxon>
        <taxon>Metazoa</taxon>
        <taxon>Ecdysozoa</taxon>
        <taxon>Nematoda</taxon>
        <taxon>Chromadorea</taxon>
        <taxon>Rhabditida</taxon>
        <taxon>Spirurina</taxon>
        <taxon>Ascaridomorpha</taxon>
        <taxon>Ascaridoidea</taxon>
        <taxon>Anisakidae</taxon>
        <taxon>Anisakis</taxon>
        <taxon>Anisakis simplex complex</taxon>
    </lineage>
</organism>
<protein>
    <submittedName>
        <fullName evidence="2 4">Uncharacterized protein</fullName>
    </submittedName>
</protein>
<evidence type="ECO:0000313" key="4">
    <source>
        <dbReference type="WBParaSite" id="ASIM_0001796601-mRNA-1"/>
    </source>
</evidence>
<keyword evidence="3" id="KW-1185">Reference proteome</keyword>
<dbReference type="EMBL" id="UYRR01034051">
    <property type="protein sequence ID" value="VDK60231.1"/>
    <property type="molecule type" value="Genomic_DNA"/>
</dbReference>